<proteinExistence type="predicted"/>
<reference evidence="3" key="1">
    <citation type="submission" date="2022-10" db="EMBL/GenBank/DDBJ databases">
        <title>The complete genomes of actinobacterial strains from the NBC collection.</title>
        <authorList>
            <person name="Joergensen T.S."/>
            <person name="Alvarez Arevalo M."/>
            <person name="Sterndorff E.B."/>
            <person name="Faurdal D."/>
            <person name="Vuksanovic O."/>
            <person name="Mourched A.-S."/>
            <person name="Charusanti P."/>
            <person name="Shaw S."/>
            <person name="Blin K."/>
            <person name="Weber T."/>
        </authorList>
    </citation>
    <scope>NUCLEOTIDE SEQUENCE</scope>
    <source>
        <strain evidence="3">NBC_00093</strain>
    </source>
</reference>
<feature type="compositionally biased region" description="Basic and acidic residues" evidence="1">
    <location>
        <begin position="79"/>
        <end position="93"/>
    </location>
</feature>
<sequence>MTFLNGSRQTAMLIELQATARERAALGTGITPEQARHERVVAVVETRVAEHVRQIAEYMGRAPEHADRIDAETVTALSDKPEDAPDLRTEQERQVSLAERASSRGLYLGSATAIAGVAEILAAAAVADGRRRWLAWPGGR</sequence>
<evidence type="ECO:0000256" key="1">
    <source>
        <dbReference type="SAM" id="MobiDB-lite"/>
    </source>
</evidence>
<dbReference type="AlphaFoldDB" id="A0AAU2AI82"/>
<evidence type="ECO:0008006" key="4">
    <source>
        <dbReference type="Google" id="ProtNLM"/>
    </source>
</evidence>
<accession>A0AAU2AI82</accession>
<keyword evidence="2" id="KW-0812">Transmembrane</keyword>
<feature type="transmembrane region" description="Helical" evidence="2">
    <location>
        <begin position="106"/>
        <end position="127"/>
    </location>
</feature>
<evidence type="ECO:0000313" key="3">
    <source>
        <dbReference type="EMBL" id="WTT23188.1"/>
    </source>
</evidence>
<gene>
    <name evidence="3" type="ORF">OHA22_50330</name>
</gene>
<feature type="region of interest" description="Disordered" evidence="1">
    <location>
        <begin position="76"/>
        <end position="95"/>
    </location>
</feature>
<protein>
    <recommendedName>
        <fullName evidence="4">DUF4439 domain-containing protein</fullName>
    </recommendedName>
</protein>
<evidence type="ECO:0000256" key="2">
    <source>
        <dbReference type="SAM" id="Phobius"/>
    </source>
</evidence>
<keyword evidence="2" id="KW-0472">Membrane</keyword>
<name>A0AAU2AI82_9ACTN</name>
<keyword evidence="2" id="KW-1133">Transmembrane helix</keyword>
<organism evidence="3">
    <name type="scientific">Streptomyces sp. NBC_00093</name>
    <dbReference type="NCBI Taxonomy" id="2975649"/>
    <lineage>
        <taxon>Bacteria</taxon>
        <taxon>Bacillati</taxon>
        <taxon>Actinomycetota</taxon>
        <taxon>Actinomycetes</taxon>
        <taxon>Kitasatosporales</taxon>
        <taxon>Streptomycetaceae</taxon>
        <taxon>Streptomyces</taxon>
    </lineage>
</organism>
<dbReference type="EMBL" id="CP108222">
    <property type="protein sequence ID" value="WTT23188.1"/>
    <property type="molecule type" value="Genomic_DNA"/>
</dbReference>